<name>A0A6J5TGK4_PRUAR</name>
<dbReference type="EMBL" id="CAEKDK010000001">
    <property type="protein sequence ID" value="CAB4262337.1"/>
    <property type="molecule type" value="Genomic_DNA"/>
</dbReference>
<dbReference type="Proteomes" id="UP000507222">
    <property type="component" value="Unassembled WGS sequence"/>
</dbReference>
<dbReference type="SUPFAM" id="SSF56219">
    <property type="entry name" value="DNase I-like"/>
    <property type="match status" value="1"/>
</dbReference>
<accession>A0A6J5TGK4</accession>
<evidence type="ECO:0000313" key="2">
    <source>
        <dbReference type="Proteomes" id="UP000507222"/>
    </source>
</evidence>
<organism evidence="1 2">
    <name type="scientific">Prunus armeniaca</name>
    <name type="common">Apricot</name>
    <name type="synonym">Armeniaca vulgaris</name>
    <dbReference type="NCBI Taxonomy" id="36596"/>
    <lineage>
        <taxon>Eukaryota</taxon>
        <taxon>Viridiplantae</taxon>
        <taxon>Streptophyta</taxon>
        <taxon>Embryophyta</taxon>
        <taxon>Tracheophyta</taxon>
        <taxon>Spermatophyta</taxon>
        <taxon>Magnoliopsida</taxon>
        <taxon>eudicotyledons</taxon>
        <taxon>Gunneridae</taxon>
        <taxon>Pentapetalae</taxon>
        <taxon>rosids</taxon>
        <taxon>fabids</taxon>
        <taxon>Rosales</taxon>
        <taxon>Rosaceae</taxon>
        <taxon>Amygdaloideae</taxon>
        <taxon>Amygdaleae</taxon>
        <taxon>Prunus</taxon>
    </lineage>
</organism>
<evidence type="ECO:0000313" key="1">
    <source>
        <dbReference type="EMBL" id="CAB4262337.1"/>
    </source>
</evidence>
<proteinExistence type="predicted"/>
<dbReference type="AlphaFoldDB" id="A0A6J5TGK4"/>
<sequence length="271" mass="31835">MEKVKLHTPDMVMLLETKTRSSRYVFLKKVLGMPFMHAMEILFYFIEVGIKDVEKGCVWRFFGVYASTDDRIRRNQWQALRTRILTCQEAVMVMEDFNDFLDRAEKQGGNSRSERNDKRKEYKNGWTGGLPMIIGYDFSPPQKISIGWLKGLIMLCFVSIHMRPRGGRKGILHMIRDGGGMRRGLLDWKRREWKNSQLCIDELRLELRAEYQNDIFDYGKVKELEFKLQKALVGKVKELEFKFKISHIFREGNHRVDALANHGVQGSGFTW</sequence>
<reference evidence="1 2" key="1">
    <citation type="submission" date="2020-05" db="EMBL/GenBank/DDBJ databases">
        <authorList>
            <person name="Campoy J."/>
            <person name="Schneeberger K."/>
            <person name="Spophaly S."/>
        </authorList>
    </citation>
    <scope>NUCLEOTIDE SEQUENCE [LARGE SCALE GENOMIC DNA]</scope>
    <source>
        <strain evidence="1">PruArmRojPasFocal</strain>
    </source>
</reference>
<protein>
    <submittedName>
        <fullName evidence="1">Uncharacterized protein</fullName>
    </submittedName>
</protein>
<dbReference type="InterPro" id="IPR036691">
    <property type="entry name" value="Endo/exonu/phosph_ase_sf"/>
</dbReference>
<gene>
    <name evidence="1" type="ORF">CURHAP_LOCUS1551</name>
</gene>